<dbReference type="CDD" id="cd00077">
    <property type="entry name" value="HDc"/>
    <property type="match status" value="1"/>
</dbReference>
<dbReference type="InterPro" id="IPR013976">
    <property type="entry name" value="HDOD"/>
</dbReference>
<dbReference type="SMART" id="SM00471">
    <property type="entry name" value="HDc"/>
    <property type="match status" value="1"/>
</dbReference>
<feature type="domain" description="HDOD" evidence="1">
    <location>
        <begin position="21"/>
        <end position="215"/>
    </location>
</feature>
<gene>
    <name evidence="2" type="ORF">Ga0061065_1297</name>
</gene>
<sequence length="303" mass="33524">MEDSKAGIITLANVEERLEQLPLLPGVMFELMKSDPDSETFFDDMVRLAKNDPPLASLIIGYANSAACMGKCPVEGIEMALVRVGSNNILQLLMAISVARVFVPAKDEQRNIWRHSLEVAHIALFLARTSYFSTVKPETAYMAGLLHDLGRFVMLQVAPDALKDTDVRGWGAAAELISTEQSTLGFTHTVVGQIACKKMHLPALLSNIVRYHHHPEAVRHPKAPKKLSDLLIIIQLSDGLSFFLAANRDWPELGEDALKHRIETEVVSEAWGGVHLPLLELVHALPMIYEDCENACSMLGIRK</sequence>
<dbReference type="PROSITE" id="PS51833">
    <property type="entry name" value="HDOD"/>
    <property type="match status" value="1"/>
</dbReference>
<proteinExistence type="predicted"/>
<dbReference type="RefSeq" id="WP_055464859.1">
    <property type="nucleotide sequence ID" value="NZ_CYHG01000029.1"/>
</dbReference>
<organism evidence="2 3">
    <name type="scientific">Marinomonas fungiae</name>
    <dbReference type="NCBI Taxonomy" id="1137284"/>
    <lineage>
        <taxon>Bacteria</taxon>
        <taxon>Pseudomonadati</taxon>
        <taxon>Pseudomonadota</taxon>
        <taxon>Gammaproteobacteria</taxon>
        <taxon>Oceanospirillales</taxon>
        <taxon>Oceanospirillaceae</taxon>
        <taxon>Marinomonas</taxon>
    </lineage>
</organism>
<dbReference type="OrthoDB" id="9770715at2"/>
<dbReference type="PANTHER" id="PTHR33525:SF6">
    <property type="entry name" value="HDOD DOMAIN-CONTAINING PROTEIN"/>
    <property type="match status" value="1"/>
</dbReference>
<dbReference type="InterPro" id="IPR003607">
    <property type="entry name" value="HD/PDEase_dom"/>
</dbReference>
<dbReference type="Pfam" id="PF08668">
    <property type="entry name" value="HDOD"/>
    <property type="match status" value="1"/>
</dbReference>
<dbReference type="Gene3D" id="1.10.3210.10">
    <property type="entry name" value="Hypothetical protein af1432"/>
    <property type="match status" value="1"/>
</dbReference>
<name>A0A0K6IUK0_9GAMM</name>
<dbReference type="NCBIfam" id="TIGR00277">
    <property type="entry name" value="HDIG"/>
    <property type="match status" value="1"/>
</dbReference>
<dbReference type="InterPro" id="IPR052340">
    <property type="entry name" value="RNase_Y/CdgJ"/>
</dbReference>
<dbReference type="InterPro" id="IPR006675">
    <property type="entry name" value="HDIG_dom"/>
</dbReference>
<dbReference type="EMBL" id="CYHG01000029">
    <property type="protein sequence ID" value="CUB07007.1"/>
    <property type="molecule type" value="Genomic_DNA"/>
</dbReference>
<evidence type="ECO:0000313" key="2">
    <source>
        <dbReference type="EMBL" id="CUB07007.1"/>
    </source>
</evidence>
<protein>
    <submittedName>
        <fullName evidence="2">HDIG domain</fullName>
    </submittedName>
</protein>
<dbReference type="STRING" id="1137284.GCA_001418205_03898"/>
<dbReference type="Proteomes" id="UP000182769">
    <property type="component" value="Unassembled WGS sequence"/>
</dbReference>
<evidence type="ECO:0000259" key="1">
    <source>
        <dbReference type="PROSITE" id="PS51833"/>
    </source>
</evidence>
<dbReference type="PANTHER" id="PTHR33525">
    <property type="match status" value="1"/>
</dbReference>
<evidence type="ECO:0000313" key="3">
    <source>
        <dbReference type="Proteomes" id="UP000182769"/>
    </source>
</evidence>
<dbReference type="SUPFAM" id="SSF109604">
    <property type="entry name" value="HD-domain/PDEase-like"/>
    <property type="match status" value="1"/>
</dbReference>
<keyword evidence="3" id="KW-1185">Reference proteome</keyword>
<reference evidence="3" key="1">
    <citation type="submission" date="2015-08" db="EMBL/GenBank/DDBJ databases">
        <authorList>
            <person name="Varghese N."/>
        </authorList>
    </citation>
    <scope>NUCLEOTIDE SEQUENCE [LARGE SCALE GENOMIC DNA]</scope>
    <source>
        <strain evidence="3">JCM 18476</strain>
    </source>
</reference>
<dbReference type="AlphaFoldDB" id="A0A0K6IUK0"/>
<accession>A0A0K6IUK0</accession>